<dbReference type="PANTHER" id="PTHR33914">
    <property type="entry name" value="18S PRE-RIBOSOMAL ASSEMBLY PROTEIN GAR2-LIKE PROTEIN"/>
    <property type="match status" value="1"/>
</dbReference>
<dbReference type="EMBL" id="SDMP01000001">
    <property type="protein sequence ID" value="RYR75673.1"/>
    <property type="molecule type" value="Genomic_DNA"/>
</dbReference>
<dbReference type="GO" id="GO:0009786">
    <property type="term" value="P:regulation of asymmetric cell division"/>
    <property type="evidence" value="ECO:0007669"/>
    <property type="project" value="InterPro"/>
</dbReference>
<dbReference type="OrthoDB" id="1300198at2759"/>
<evidence type="ECO:0000256" key="1">
    <source>
        <dbReference type="SAM" id="MobiDB-lite"/>
    </source>
</evidence>
<organism evidence="2 3">
    <name type="scientific">Arachis hypogaea</name>
    <name type="common">Peanut</name>
    <dbReference type="NCBI Taxonomy" id="3818"/>
    <lineage>
        <taxon>Eukaryota</taxon>
        <taxon>Viridiplantae</taxon>
        <taxon>Streptophyta</taxon>
        <taxon>Embryophyta</taxon>
        <taxon>Tracheophyta</taxon>
        <taxon>Spermatophyta</taxon>
        <taxon>Magnoliopsida</taxon>
        <taxon>eudicotyledons</taxon>
        <taxon>Gunneridae</taxon>
        <taxon>Pentapetalae</taxon>
        <taxon>rosids</taxon>
        <taxon>fabids</taxon>
        <taxon>Fabales</taxon>
        <taxon>Fabaceae</taxon>
        <taxon>Papilionoideae</taxon>
        <taxon>50 kb inversion clade</taxon>
        <taxon>dalbergioids sensu lato</taxon>
        <taxon>Dalbergieae</taxon>
        <taxon>Pterocarpus clade</taxon>
        <taxon>Arachis</taxon>
    </lineage>
</organism>
<comment type="caution">
    <text evidence="2">The sequence shown here is derived from an EMBL/GenBank/DDBJ whole genome shotgun (WGS) entry which is preliminary data.</text>
</comment>
<gene>
    <name evidence="2" type="ORF">Ahy_A01g000253</name>
</gene>
<protein>
    <submittedName>
        <fullName evidence="2">Uncharacterized protein</fullName>
    </submittedName>
</protein>
<evidence type="ECO:0000313" key="2">
    <source>
        <dbReference type="EMBL" id="RYR75673.1"/>
    </source>
</evidence>
<proteinExistence type="predicted"/>
<dbReference type="AlphaFoldDB" id="A0A445EK12"/>
<accession>A0A445EK12</accession>
<dbReference type="STRING" id="3818.A0A445EK12"/>
<evidence type="ECO:0000313" key="3">
    <source>
        <dbReference type="Proteomes" id="UP000289738"/>
    </source>
</evidence>
<keyword evidence="3" id="KW-1185">Reference proteome</keyword>
<sequence length="266" mass="30354">MDSKEGHGFLIRESPVPGRRVCSLNEAKIVKDYDVPELVVFLYEDHKKFVKDICIDRGDSTKGKCVLGECRLDQNTPCFSGFRSDSSNSSRSEFTPTCIKDVNVNTTYESSSEHPTRKKTSEALGEIFRDDEFSRSFSLKHWQKNAFSRTISSRKEYPHYAEYQQFPKATKNLSTIPLIGNLQTLTSSGESFDLQTDNDPDETSRDTSKSEMASHQSNDSSISSNSFSFPIISPEWKGSPVKMVKADRRLPRKRRWRKICNPCCKF</sequence>
<feature type="region of interest" description="Disordered" evidence="1">
    <location>
        <begin position="187"/>
        <end position="226"/>
    </location>
</feature>
<name>A0A445EK12_ARAHY</name>
<dbReference type="Proteomes" id="UP000289738">
    <property type="component" value="Chromosome A01"/>
</dbReference>
<dbReference type="InterPro" id="IPR040378">
    <property type="entry name" value="BASL"/>
</dbReference>
<reference evidence="2 3" key="1">
    <citation type="submission" date="2019-01" db="EMBL/GenBank/DDBJ databases">
        <title>Sequencing of cultivated peanut Arachis hypogaea provides insights into genome evolution and oil improvement.</title>
        <authorList>
            <person name="Chen X."/>
        </authorList>
    </citation>
    <scope>NUCLEOTIDE SEQUENCE [LARGE SCALE GENOMIC DNA]</scope>
    <source>
        <strain evidence="3">cv. Fuhuasheng</strain>
        <tissue evidence="2">Leaves</tissue>
    </source>
</reference>
<feature type="compositionally biased region" description="Low complexity" evidence="1">
    <location>
        <begin position="217"/>
        <end position="226"/>
    </location>
</feature>
<dbReference type="PANTHER" id="PTHR33914:SF2">
    <property type="entry name" value="OS02G0582100 PROTEIN"/>
    <property type="match status" value="1"/>
</dbReference>